<dbReference type="InterPro" id="IPR004090">
    <property type="entry name" value="Chemotax_Me-accpt_rcpt"/>
</dbReference>
<dbReference type="InterPro" id="IPR018047">
    <property type="entry name" value="Ammonium_transpt_CS"/>
</dbReference>
<evidence type="ECO:0000256" key="6">
    <source>
        <dbReference type="ARBA" id="ARBA00023136"/>
    </source>
</evidence>
<dbReference type="PRINTS" id="PR00260">
    <property type="entry name" value="CHEMTRNSDUCR"/>
</dbReference>
<dbReference type="PROSITE" id="PS01219">
    <property type="entry name" value="AMMONIUM_TRANSP"/>
    <property type="match status" value="1"/>
</dbReference>
<dbReference type="SUPFAM" id="SSF58104">
    <property type="entry name" value="Methyl-accepting chemotaxis protein (MCP) signaling domain"/>
    <property type="match status" value="1"/>
</dbReference>
<evidence type="ECO:0000256" key="1">
    <source>
        <dbReference type="ARBA" id="ARBA00004141"/>
    </source>
</evidence>
<dbReference type="PROSITE" id="PS50111">
    <property type="entry name" value="CHEMOTAXIS_TRANSDUC_2"/>
    <property type="match status" value="1"/>
</dbReference>
<dbReference type="GO" id="GO:0007165">
    <property type="term" value="P:signal transduction"/>
    <property type="evidence" value="ECO:0007669"/>
    <property type="project" value="UniProtKB-KW"/>
</dbReference>
<keyword evidence="7 9" id="KW-0924">Ammonia transport</keyword>
<dbReference type="Gene3D" id="1.10.3430.10">
    <property type="entry name" value="Ammonium transporter AmtB like domains"/>
    <property type="match status" value="1"/>
</dbReference>
<dbReference type="Proteomes" id="UP000295484">
    <property type="component" value="Unassembled WGS sequence"/>
</dbReference>
<feature type="transmembrane region" description="Helical" evidence="9">
    <location>
        <begin position="372"/>
        <end position="397"/>
    </location>
</feature>
<dbReference type="PANTHER" id="PTHR11730">
    <property type="entry name" value="AMMONIUM TRANSPORTER"/>
    <property type="match status" value="1"/>
</dbReference>
<dbReference type="GO" id="GO:0004888">
    <property type="term" value="F:transmembrane signaling receptor activity"/>
    <property type="evidence" value="ECO:0007669"/>
    <property type="project" value="InterPro"/>
</dbReference>
<dbReference type="GO" id="GO:0005886">
    <property type="term" value="C:plasma membrane"/>
    <property type="evidence" value="ECO:0007669"/>
    <property type="project" value="UniProtKB-SubCell"/>
</dbReference>
<feature type="transmembrane region" description="Helical" evidence="9">
    <location>
        <begin position="226"/>
        <end position="243"/>
    </location>
</feature>
<feature type="signal peptide" evidence="10">
    <location>
        <begin position="1"/>
        <end position="19"/>
    </location>
</feature>
<proteinExistence type="inferred from homology"/>
<dbReference type="GO" id="GO:0006935">
    <property type="term" value="P:chemotaxis"/>
    <property type="evidence" value="ECO:0007669"/>
    <property type="project" value="InterPro"/>
</dbReference>
<comment type="caution">
    <text evidence="12">The sequence shown here is derived from an EMBL/GenBank/DDBJ whole genome shotgun (WGS) entry which is preliminary data.</text>
</comment>
<reference evidence="12 13" key="1">
    <citation type="submission" date="2019-03" db="EMBL/GenBank/DDBJ databases">
        <title>Genomic Encyclopedia of Type Strains, Phase IV (KMG-IV): sequencing the most valuable type-strain genomes for metagenomic binning, comparative biology and taxonomic classification.</title>
        <authorList>
            <person name="Goeker M."/>
        </authorList>
    </citation>
    <scope>NUCLEOTIDE SEQUENCE [LARGE SCALE GENOMIC DNA]</scope>
    <source>
        <strain evidence="12 13">JA181</strain>
    </source>
</reference>
<comment type="subcellular location">
    <subcellularLocation>
        <location evidence="9">Cell membrane</location>
        <topology evidence="9">Multi-pass membrane protein</topology>
    </subcellularLocation>
    <subcellularLocation>
        <location evidence="1">Membrane</location>
        <topology evidence="1">Multi-pass membrane protein</topology>
    </subcellularLocation>
</comment>
<dbReference type="InterPro" id="IPR029020">
    <property type="entry name" value="Ammonium/urea_transptr"/>
</dbReference>
<evidence type="ECO:0000256" key="3">
    <source>
        <dbReference type="ARBA" id="ARBA00022448"/>
    </source>
</evidence>
<dbReference type="InterPro" id="IPR004089">
    <property type="entry name" value="MCPsignal_dom"/>
</dbReference>
<keyword evidence="10" id="KW-0732">Signal</keyword>
<evidence type="ECO:0000256" key="7">
    <source>
        <dbReference type="ARBA" id="ARBA00023177"/>
    </source>
</evidence>
<keyword evidence="8" id="KW-0807">Transducer</keyword>
<evidence type="ECO:0000256" key="8">
    <source>
        <dbReference type="PROSITE-ProRule" id="PRU00284"/>
    </source>
</evidence>
<dbReference type="Gene3D" id="1.10.287.950">
    <property type="entry name" value="Methyl-accepting chemotaxis protein"/>
    <property type="match status" value="1"/>
</dbReference>
<keyword evidence="5 9" id="KW-1133">Transmembrane helix</keyword>
<feature type="transmembrane region" description="Helical" evidence="9">
    <location>
        <begin position="339"/>
        <end position="360"/>
    </location>
</feature>
<evidence type="ECO:0000256" key="2">
    <source>
        <dbReference type="ARBA" id="ARBA00005887"/>
    </source>
</evidence>
<evidence type="ECO:0000256" key="4">
    <source>
        <dbReference type="ARBA" id="ARBA00022692"/>
    </source>
</evidence>
<feature type="transmembrane region" description="Helical" evidence="9">
    <location>
        <begin position="184"/>
        <end position="205"/>
    </location>
</feature>
<evidence type="ECO:0000256" key="9">
    <source>
        <dbReference type="RuleBase" id="RU362002"/>
    </source>
</evidence>
<dbReference type="PANTHER" id="PTHR11730:SF6">
    <property type="entry name" value="AMMONIUM TRANSPORTER"/>
    <property type="match status" value="1"/>
</dbReference>
<evidence type="ECO:0000313" key="12">
    <source>
        <dbReference type="EMBL" id="TDX26126.1"/>
    </source>
</evidence>
<feature type="transmembrane region" description="Helical" evidence="9">
    <location>
        <begin position="33"/>
        <end position="52"/>
    </location>
</feature>
<dbReference type="SMART" id="SM00283">
    <property type="entry name" value="MA"/>
    <property type="match status" value="1"/>
</dbReference>
<feature type="transmembrane region" description="Helical" evidence="9">
    <location>
        <begin position="73"/>
        <end position="97"/>
    </location>
</feature>
<sequence length="794" mass="82571">MQAVLAVLATLLIPGIATAETERFALHTDLDHVWTMTAAALVFLMQAGFLLLEAGQVRSKNSINVAQKNLVDFILSTLAFGSVGFALMFGPSLGGWIGFSADYAFFNTQGDWSLTFFVFQLMFCGTAATIVSGAVAERATMSGYMICTLLIGCLIYPVSGHWAWGGLLSGESEGWLARLGFIDFAGSTVVHSVGAWVALAAIILIGPRLGRYDAAGRPVALHGHSPVLSTLGALILWIGWIGFNGGSTNIGSGAIAGIVANTIVSGAAGGAAGLIIGARKTGIYRPEHLINGSLAGLVGITAGCDAVTTQSAFLIGASAGAVAFLAHEMLDRVWRLDDPLGAISVHGVAGAWGTLMAGALARPDALMAGGRLTQVGVQALGVGAVFVWAFGTGFVLLRIADALLPAPDGPRGGLRVSREAEEAGLNISEHDAPLGLSGLVRAMARIAENPSAEIGRIDTEPGEESHEAATLFNGIAENIRLKAETDRRLADQSEALLADLAGTIEAVLDGRLDRRMRIGHEGPFARVPGSINAMIGSVETMVGEIAASAQSVAAHAAQLSAQSVTLTSGSTDQARQIGSVSEEMAELRAEVDRNGARLEQALLNSELARQGAADAAEISRRAVAGMERASAAIGRIAAGLEMIDEVAFATRLLSLNASVEAARASGTAGAGFSVVAQEVRSLAETTTASARDIRGMLNGVRETVSGAVREVAGTDHALEDIRGRIASNATLLAEVEQMETRSRTLLARVETTLSDLAQSSRRVLEEADQTRQVARELHSNAARTTATVERYRAA</sequence>
<dbReference type="Pfam" id="PF00909">
    <property type="entry name" value="Ammonium_transp"/>
    <property type="match status" value="1"/>
</dbReference>
<feature type="transmembrane region" description="Helical" evidence="9">
    <location>
        <begin position="143"/>
        <end position="164"/>
    </location>
</feature>
<evidence type="ECO:0000256" key="10">
    <source>
        <dbReference type="SAM" id="SignalP"/>
    </source>
</evidence>
<feature type="domain" description="Methyl-accepting transducer" evidence="11">
    <location>
        <begin position="548"/>
        <end position="771"/>
    </location>
</feature>
<name>A0A4R8FJ15_9RHOB</name>
<feature type="transmembrane region" description="Helical" evidence="9">
    <location>
        <begin position="255"/>
        <end position="276"/>
    </location>
</feature>
<dbReference type="InterPro" id="IPR024041">
    <property type="entry name" value="NH4_transpt_AmtB-like_dom"/>
</dbReference>
<dbReference type="EMBL" id="SOEB01000018">
    <property type="protein sequence ID" value="TDX26126.1"/>
    <property type="molecule type" value="Genomic_DNA"/>
</dbReference>
<evidence type="ECO:0000259" key="11">
    <source>
        <dbReference type="PROSITE" id="PS50111"/>
    </source>
</evidence>
<dbReference type="AlphaFoldDB" id="A0A4R8FJ15"/>
<dbReference type="RefSeq" id="WP_134078689.1">
    <property type="nucleotide sequence ID" value="NZ_SOEB01000018.1"/>
</dbReference>
<keyword evidence="6 9" id="KW-0472">Membrane</keyword>
<feature type="transmembrane region" description="Helical" evidence="9">
    <location>
        <begin position="117"/>
        <end position="136"/>
    </location>
</feature>
<evidence type="ECO:0000313" key="13">
    <source>
        <dbReference type="Proteomes" id="UP000295484"/>
    </source>
</evidence>
<feature type="transmembrane region" description="Helical" evidence="9">
    <location>
        <begin position="297"/>
        <end position="327"/>
    </location>
</feature>
<dbReference type="NCBIfam" id="TIGR00836">
    <property type="entry name" value="amt"/>
    <property type="match status" value="1"/>
</dbReference>
<keyword evidence="4 9" id="KW-0812">Transmembrane</keyword>
<comment type="similarity">
    <text evidence="2 9">Belongs to the ammonia transporter channel (TC 1.A.11.2) family.</text>
</comment>
<dbReference type="GO" id="GO:0008519">
    <property type="term" value="F:ammonium channel activity"/>
    <property type="evidence" value="ECO:0007669"/>
    <property type="project" value="InterPro"/>
</dbReference>
<dbReference type="GO" id="GO:0097272">
    <property type="term" value="P:ammonium homeostasis"/>
    <property type="evidence" value="ECO:0007669"/>
    <property type="project" value="TreeGrafter"/>
</dbReference>
<protein>
    <recommendedName>
        <fullName evidence="9">Ammonium transporter</fullName>
    </recommendedName>
</protein>
<dbReference type="Pfam" id="PF00015">
    <property type="entry name" value="MCPsignal"/>
    <property type="match status" value="1"/>
</dbReference>
<organism evidence="12 13">
    <name type="scientific">Rhodovulum visakhapatnamense</name>
    <dbReference type="NCBI Taxonomy" id="364297"/>
    <lineage>
        <taxon>Bacteria</taxon>
        <taxon>Pseudomonadati</taxon>
        <taxon>Pseudomonadota</taxon>
        <taxon>Alphaproteobacteria</taxon>
        <taxon>Rhodobacterales</taxon>
        <taxon>Paracoccaceae</taxon>
        <taxon>Rhodovulum</taxon>
    </lineage>
</organism>
<accession>A0A4R8FJ15</accession>
<dbReference type="SUPFAM" id="SSF111352">
    <property type="entry name" value="Ammonium transporter"/>
    <property type="match status" value="1"/>
</dbReference>
<evidence type="ECO:0000256" key="5">
    <source>
        <dbReference type="ARBA" id="ARBA00022989"/>
    </source>
</evidence>
<feature type="chain" id="PRO_5020882304" description="Ammonium transporter" evidence="10">
    <location>
        <begin position="20"/>
        <end position="794"/>
    </location>
</feature>
<gene>
    <name evidence="12" type="ORF">EV657_11843</name>
</gene>
<keyword evidence="3 9" id="KW-0813">Transport</keyword>
<dbReference type="InterPro" id="IPR001905">
    <property type="entry name" value="Ammonium_transpt"/>
</dbReference>